<evidence type="ECO:0000313" key="16">
    <source>
        <dbReference type="Proteomes" id="UP000653472"/>
    </source>
</evidence>
<keyword evidence="16" id="KW-1185">Reference proteome</keyword>
<keyword evidence="11" id="KW-0865">Zymogen</keyword>
<feature type="chain" id="PRO_5038137815" evidence="13">
    <location>
        <begin position="21"/>
        <end position="1487"/>
    </location>
</feature>
<evidence type="ECO:0000256" key="1">
    <source>
        <dbReference type="ARBA" id="ARBA00001947"/>
    </source>
</evidence>
<dbReference type="SMART" id="SM00089">
    <property type="entry name" value="PKD"/>
    <property type="match status" value="2"/>
</dbReference>
<feature type="compositionally biased region" description="Gly residues" evidence="12">
    <location>
        <begin position="1427"/>
        <end position="1460"/>
    </location>
</feature>
<dbReference type="Pfam" id="PF18911">
    <property type="entry name" value="PKD_4"/>
    <property type="match status" value="2"/>
</dbReference>
<dbReference type="Pfam" id="PF02225">
    <property type="entry name" value="PA"/>
    <property type="match status" value="1"/>
</dbReference>
<organism evidence="15 16">
    <name type="scientific">Solimonas marina</name>
    <dbReference type="NCBI Taxonomy" id="2714601"/>
    <lineage>
        <taxon>Bacteria</taxon>
        <taxon>Pseudomonadati</taxon>
        <taxon>Pseudomonadota</taxon>
        <taxon>Gammaproteobacteria</taxon>
        <taxon>Nevskiales</taxon>
        <taxon>Nevskiaceae</taxon>
        <taxon>Solimonas</taxon>
    </lineage>
</organism>
<keyword evidence="10" id="KW-0482">Metalloprotease</keyword>
<evidence type="ECO:0000256" key="4">
    <source>
        <dbReference type="ARBA" id="ARBA00022525"/>
    </source>
</evidence>
<dbReference type="SUPFAM" id="SSF55486">
    <property type="entry name" value="Metalloproteases ('zincins'), catalytic domain"/>
    <property type="match status" value="1"/>
</dbReference>
<feature type="domain" description="PKD" evidence="14">
    <location>
        <begin position="1240"/>
        <end position="1330"/>
    </location>
</feature>
<feature type="region of interest" description="Disordered" evidence="12">
    <location>
        <begin position="1426"/>
        <end position="1460"/>
    </location>
</feature>
<dbReference type="Pfam" id="PF07504">
    <property type="entry name" value="FTP"/>
    <property type="match status" value="1"/>
</dbReference>
<feature type="compositionally biased region" description="Gly residues" evidence="12">
    <location>
        <begin position="1224"/>
        <end position="1235"/>
    </location>
</feature>
<dbReference type="GO" id="GO:0006508">
    <property type="term" value="P:proteolysis"/>
    <property type="evidence" value="ECO:0007669"/>
    <property type="project" value="UniProtKB-KW"/>
</dbReference>
<evidence type="ECO:0000256" key="11">
    <source>
        <dbReference type="ARBA" id="ARBA00023145"/>
    </source>
</evidence>
<feature type="compositionally biased region" description="Polar residues" evidence="12">
    <location>
        <begin position="461"/>
        <end position="474"/>
    </location>
</feature>
<dbReference type="CDD" id="cd00146">
    <property type="entry name" value="PKD"/>
    <property type="match status" value="2"/>
</dbReference>
<evidence type="ECO:0000256" key="8">
    <source>
        <dbReference type="ARBA" id="ARBA00022801"/>
    </source>
</evidence>
<keyword evidence="5" id="KW-0645">Protease</keyword>
<dbReference type="SUPFAM" id="SSF49299">
    <property type="entry name" value="PKD domain"/>
    <property type="match status" value="2"/>
</dbReference>
<dbReference type="InterPro" id="IPR000601">
    <property type="entry name" value="PKD_dom"/>
</dbReference>
<comment type="subcellular location">
    <subcellularLocation>
        <location evidence="2">Secreted</location>
    </subcellularLocation>
</comment>
<evidence type="ECO:0000313" key="15">
    <source>
        <dbReference type="EMBL" id="NKF21911.1"/>
    </source>
</evidence>
<evidence type="ECO:0000256" key="7">
    <source>
        <dbReference type="ARBA" id="ARBA00022729"/>
    </source>
</evidence>
<keyword evidence="8" id="KW-0378">Hydrolase</keyword>
<evidence type="ECO:0000256" key="12">
    <source>
        <dbReference type="SAM" id="MobiDB-lite"/>
    </source>
</evidence>
<evidence type="ECO:0000256" key="13">
    <source>
        <dbReference type="SAM" id="SignalP"/>
    </source>
</evidence>
<dbReference type="InterPro" id="IPR011096">
    <property type="entry name" value="FTP_domain"/>
</dbReference>
<dbReference type="EMBL" id="JAAVXB010000003">
    <property type="protein sequence ID" value="NKF21911.1"/>
    <property type="molecule type" value="Genomic_DNA"/>
</dbReference>
<dbReference type="InterPro" id="IPR003137">
    <property type="entry name" value="PA_domain"/>
</dbReference>
<dbReference type="Gene3D" id="1.10.390.10">
    <property type="entry name" value="Neutral Protease Domain 2"/>
    <property type="match status" value="1"/>
</dbReference>
<keyword evidence="4" id="KW-0964">Secreted</keyword>
<dbReference type="InterPro" id="IPR027268">
    <property type="entry name" value="Peptidase_M4/M1_CTD_sf"/>
</dbReference>
<dbReference type="InterPro" id="IPR001842">
    <property type="entry name" value="Peptidase_M36"/>
</dbReference>
<dbReference type="CDD" id="cd04818">
    <property type="entry name" value="PA_subtilisin_1"/>
    <property type="match status" value="1"/>
</dbReference>
<name>A0A969W749_9GAMM</name>
<accession>A0A969W749</accession>
<protein>
    <submittedName>
        <fullName evidence="15">PKD domain-containing protein</fullName>
    </submittedName>
</protein>
<feature type="region of interest" description="Disordered" evidence="12">
    <location>
        <begin position="1213"/>
        <end position="1235"/>
    </location>
</feature>
<dbReference type="Gene3D" id="3.50.30.30">
    <property type="match status" value="1"/>
</dbReference>
<evidence type="ECO:0000256" key="10">
    <source>
        <dbReference type="ARBA" id="ARBA00023049"/>
    </source>
</evidence>
<dbReference type="Proteomes" id="UP000653472">
    <property type="component" value="Unassembled WGS sequence"/>
</dbReference>
<keyword evidence="6" id="KW-0479">Metal-binding</keyword>
<sequence>MKRILFTGALALGAATAAGAAQPTLKNYDAFWATQKKTAYAQLLQTKAARTDRHYDAQLGGSTFVWADRVASAPTVALGASNRRGQLETFARQFLRKQAGHLAIKSSSVETAVLTDLQDLGHGPVIARFRQKVGGVEVFNREVNVMLDRSGRPVAASGYFATSDDVRSPQAFAGDAAKTAIVKAFAQLGVSVSSGLLQKNETQGDYGLFSLNTILSNFAITRQPRVKKVYYAKQDKLVPAYYVELFGRYADKSGTTAWSFVIGADGSKLFAKDLVAYDNAPFSYRVFADSDGIHQPFDAPLGNGYVPFPGSAVGEELTRTSATANLVTLVSGPISTADPWLADDATTTTGNNADAFLDTGPQLAIPLNLPDPIGTLTGDGYIPYSGDLRVALTGDRTFDYAIAADDDPSTDSAKNAAIVNLFYMNNWLHDWWYDHGFNEAAGNAQDDNYGRGGEEGDAISAQGQDSSGRNNANMATPADGGSPTMQMYLFDGPLSGEVSVTEPTGLDPFKFTGASFGPNTFDVSGEIALANDAVGEPADGCAGDVSVPITGTTIPAPPQPSLLGKIAIVDRGTCSFTTKEQFATLSGAKALVVVNNADGNPITMGNADIPISIGITTDQLYVLPAVMISKADGQKLKDLVAAGTSVTMHVERDPSIDYDGTMDEMVISHEFFHHVSNRLVGNGSGLSNTQGGGMGEGWSDVDSLLLVVRPEDVSAGSATYPNDHWQGAYPTGFYVIPDYYFGIRRAPYSTRMDVNPLTFKHITEGVPIEGAPVSFGADGTNNSEVHDVGEVWANMLWEVYAALLNHHDFDTAQSRMKDYVIAGLKMTPSSPTFTEARDGVLAAALATDPADYALAARAFAKRGMGVDAVSPDRSSTTNDGVVESYVAFEAPLPTLKAGIGSVAEGFDDCDHDGVLDAGETGLLTFSLFNNGAYTPGDTVTVSVASTNGELTLAGGTLSFVAPAIGETADASITATLASTAASPLSVGLTLTVEPPATDDGSVLYPDPGTVTLLTNYDIAKTATSDDFEYPTIAASGWTRSSTGTTSQWDIVDDNDDLGTGKIWYAPDPESTSDLYLVTPAFSVPSDATLSISFDHHYDFESLLPIPYIGTGWDGGMVEVSTDGGATWTEVTDFGASFTQNGYNGTAQVFSHRAFVNSNSGMQTSVLDFAKLLAGQTAQLRFHVGADEVNGGYGWAVDNVAMTGTSGPVFNSVSADDGECLTPGGTTGGSTTGGGTGATDATAALTATPTSGDIPLQVAFDASTSAGADGAAITQYTFVFGDGSDPVTTTSPTLSYTYTAAGTFEAEVVVTDADGHTAESSIVTIKPTTTIVVGGSDHPVAALVVTPTSGTAPLNVSFDGSRSFSSDGASITGYRWNFGDGSAVVTTTRPTTTHVYTQVGTFTPSLTVTDSEGSSSDAVVAQVKTVAAGGGGGTTTGGTGGGGSGSGGGSGGASNSGNNGGAMGLGSVLALGAAALLRRRKPGLRRGR</sequence>
<dbReference type="GO" id="GO:0005615">
    <property type="term" value="C:extracellular space"/>
    <property type="evidence" value="ECO:0007669"/>
    <property type="project" value="InterPro"/>
</dbReference>
<dbReference type="PROSITE" id="PS50093">
    <property type="entry name" value="PKD"/>
    <property type="match status" value="2"/>
</dbReference>
<gene>
    <name evidence="15" type="ORF">G7Y82_06245</name>
</gene>
<keyword evidence="9" id="KW-0862">Zinc</keyword>
<reference evidence="15" key="1">
    <citation type="submission" date="2020-03" db="EMBL/GenBank/DDBJ databases">
        <title>Solimonas marina sp. nov., isolated from deep seawater of the Pacific Ocean.</title>
        <authorList>
            <person name="Liu X."/>
            <person name="Lai Q."/>
            <person name="Sun F."/>
            <person name="Gai Y."/>
            <person name="Li G."/>
            <person name="Shao Z."/>
        </authorList>
    </citation>
    <scope>NUCLEOTIDE SEQUENCE</scope>
    <source>
        <strain evidence="15">C16B3</strain>
    </source>
</reference>
<evidence type="ECO:0000256" key="2">
    <source>
        <dbReference type="ARBA" id="ARBA00004613"/>
    </source>
</evidence>
<comment type="cofactor">
    <cofactor evidence="1">
        <name>Zn(2+)</name>
        <dbReference type="ChEBI" id="CHEBI:29105"/>
    </cofactor>
</comment>
<dbReference type="InterPro" id="IPR022409">
    <property type="entry name" value="PKD/Chitinase_dom"/>
</dbReference>
<evidence type="ECO:0000259" key="14">
    <source>
        <dbReference type="PROSITE" id="PS50093"/>
    </source>
</evidence>
<dbReference type="InterPro" id="IPR050371">
    <property type="entry name" value="Fungal_virulence_M36"/>
</dbReference>
<feature type="signal peptide" evidence="13">
    <location>
        <begin position="1"/>
        <end position="20"/>
    </location>
</feature>
<dbReference type="GO" id="GO:0008270">
    <property type="term" value="F:zinc ion binding"/>
    <property type="evidence" value="ECO:0007669"/>
    <property type="project" value="InterPro"/>
</dbReference>
<dbReference type="Gene3D" id="2.60.40.10">
    <property type="entry name" value="Immunoglobulins"/>
    <property type="match status" value="2"/>
</dbReference>
<proteinExistence type="inferred from homology"/>
<dbReference type="Gene3D" id="2.60.120.260">
    <property type="entry name" value="Galactose-binding domain-like"/>
    <property type="match status" value="1"/>
</dbReference>
<dbReference type="GO" id="GO:0004222">
    <property type="term" value="F:metalloendopeptidase activity"/>
    <property type="evidence" value="ECO:0007669"/>
    <property type="project" value="InterPro"/>
</dbReference>
<evidence type="ECO:0000256" key="3">
    <source>
        <dbReference type="ARBA" id="ARBA00006006"/>
    </source>
</evidence>
<dbReference type="SUPFAM" id="SSF52025">
    <property type="entry name" value="PA domain"/>
    <property type="match status" value="1"/>
</dbReference>
<dbReference type="RefSeq" id="WP_168147180.1">
    <property type="nucleotide sequence ID" value="NZ_JAAVXB010000003.1"/>
</dbReference>
<dbReference type="InterPro" id="IPR013783">
    <property type="entry name" value="Ig-like_fold"/>
</dbReference>
<keyword evidence="7 13" id="KW-0732">Signal</keyword>
<dbReference type="InterPro" id="IPR046450">
    <property type="entry name" value="PA_dom_sf"/>
</dbReference>
<evidence type="ECO:0000256" key="5">
    <source>
        <dbReference type="ARBA" id="ARBA00022670"/>
    </source>
</evidence>
<dbReference type="Gene3D" id="3.10.170.10">
    <property type="match status" value="1"/>
</dbReference>
<feature type="domain" description="PKD" evidence="14">
    <location>
        <begin position="1338"/>
        <end position="1415"/>
    </location>
</feature>
<evidence type="ECO:0000256" key="6">
    <source>
        <dbReference type="ARBA" id="ARBA00022723"/>
    </source>
</evidence>
<feature type="region of interest" description="Disordered" evidence="12">
    <location>
        <begin position="445"/>
        <end position="480"/>
    </location>
</feature>
<dbReference type="PANTHER" id="PTHR33478:SF1">
    <property type="entry name" value="EXTRACELLULAR METALLOPROTEINASE MEP"/>
    <property type="match status" value="1"/>
</dbReference>
<dbReference type="InterPro" id="IPR035986">
    <property type="entry name" value="PKD_dom_sf"/>
</dbReference>
<dbReference type="PANTHER" id="PTHR33478">
    <property type="entry name" value="EXTRACELLULAR METALLOPROTEINASE MEP"/>
    <property type="match status" value="1"/>
</dbReference>
<evidence type="ECO:0000256" key="9">
    <source>
        <dbReference type="ARBA" id="ARBA00022833"/>
    </source>
</evidence>
<dbReference type="Pfam" id="PF02128">
    <property type="entry name" value="Peptidase_M36"/>
    <property type="match status" value="1"/>
</dbReference>
<comment type="caution">
    <text evidence="15">The sequence shown here is derived from an EMBL/GenBank/DDBJ whole genome shotgun (WGS) entry which is preliminary data.</text>
</comment>
<comment type="similarity">
    <text evidence="3">Belongs to the peptidase M36 family.</text>
</comment>